<dbReference type="InterPro" id="IPR007197">
    <property type="entry name" value="rSAM"/>
</dbReference>
<organism evidence="11 12">
    <name type="scientific">Azorhizobium oxalatiphilum</name>
    <dbReference type="NCBI Taxonomy" id="980631"/>
    <lineage>
        <taxon>Bacteria</taxon>
        <taxon>Pseudomonadati</taxon>
        <taxon>Pseudomonadota</taxon>
        <taxon>Alphaproteobacteria</taxon>
        <taxon>Hyphomicrobiales</taxon>
        <taxon>Xanthobacteraceae</taxon>
        <taxon>Azorhizobium</taxon>
    </lineage>
</organism>
<keyword evidence="7 8" id="KW-0411">Iron-sulfur</keyword>
<gene>
    <name evidence="8 11" type="primary">pqqE</name>
    <name evidence="11" type="ORF">GCM10007301_43600</name>
</gene>
<accession>A0A917FFC7</accession>
<dbReference type="CDD" id="cd01335">
    <property type="entry name" value="Radical_SAM"/>
    <property type="match status" value="1"/>
</dbReference>
<dbReference type="InterPro" id="IPR050377">
    <property type="entry name" value="Radical_SAM_PqqE_MftC-like"/>
</dbReference>
<reference evidence="11" key="2">
    <citation type="submission" date="2020-09" db="EMBL/GenBank/DDBJ databases">
        <authorList>
            <person name="Sun Q."/>
            <person name="Sedlacek I."/>
        </authorList>
    </citation>
    <scope>NUCLEOTIDE SEQUENCE</scope>
    <source>
        <strain evidence="11">CCM 7897</strain>
    </source>
</reference>
<evidence type="ECO:0000256" key="2">
    <source>
        <dbReference type="ARBA" id="ARBA00022691"/>
    </source>
</evidence>
<dbReference type="GO" id="GO:1904047">
    <property type="term" value="F:S-adenosyl-L-methionine binding"/>
    <property type="evidence" value="ECO:0007669"/>
    <property type="project" value="UniProtKB-UniRule"/>
</dbReference>
<feature type="binding site" evidence="8">
    <location>
        <position position="31"/>
    </location>
    <ligand>
        <name>[4Fe-4S] cluster</name>
        <dbReference type="ChEBI" id="CHEBI:49883"/>
        <note>4Fe-4S-S-AdoMet</note>
    </ligand>
</feature>
<feature type="binding site" evidence="8">
    <location>
        <position position="35"/>
    </location>
    <ligand>
        <name>[4Fe-4S] cluster</name>
        <dbReference type="ChEBI" id="CHEBI:49883"/>
        <note>4Fe-4S-S-AdoMet</note>
    </ligand>
</feature>
<evidence type="ECO:0000256" key="7">
    <source>
        <dbReference type="ARBA" id="ARBA00023014"/>
    </source>
</evidence>
<feature type="binding site" evidence="8">
    <location>
        <position position="38"/>
    </location>
    <ligand>
        <name>[4Fe-4S] cluster</name>
        <dbReference type="ChEBI" id="CHEBI:49883"/>
        <note>4Fe-4S-S-AdoMet</note>
    </ligand>
</feature>
<evidence type="ECO:0000256" key="1">
    <source>
        <dbReference type="ARBA" id="ARBA00022485"/>
    </source>
</evidence>
<dbReference type="SFLD" id="SFLDG01386">
    <property type="entry name" value="main_SPASM_domain-containing"/>
    <property type="match status" value="1"/>
</dbReference>
<comment type="similarity">
    <text evidence="8">Belongs to the radical SAM superfamily. PqqE family.</text>
</comment>
<comment type="caution">
    <text evidence="11">The sequence shown here is derived from an EMBL/GenBank/DDBJ whole genome shotgun (WGS) entry which is preliminary data.</text>
</comment>
<dbReference type="InterPro" id="IPR013785">
    <property type="entry name" value="Aldolase_TIM"/>
</dbReference>
<comment type="function">
    <text evidence="8">Catalyzes the cross-linking of a glutamate residue and a tyrosine residue in the PqqA protein as part of the biosynthesis of pyrroloquinoline quinone (PQQ).</text>
</comment>
<dbReference type="PANTHER" id="PTHR11228">
    <property type="entry name" value="RADICAL SAM DOMAIN PROTEIN"/>
    <property type="match status" value="1"/>
</dbReference>
<dbReference type="GO" id="GO:0005506">
    <property type="term" value="F:iron ion binding"/>
    <property type="evidence" value="ECO:0007669"/>
    <property type="project" value="UniProtKB-UniRule"/>
</dbReference>
<dbReference type="SMART" id="SM00729">
    <property type="entry name" value="Elp3"/>
    <property type="match status" value="1"/>
</dbReference>
<dbReference type="NCBIfam" id="TIGR02109">
    <property type="entry name" value="PQQ_syn_pqqE"/>
    <property type="match status" value="1"/>
</dbReference>
<reference evidence="11" key="1">
    <citation type="journal article" date="2014" name="Int. J. Syst. Evol. Microbiol.">
        <title>Complete genome sequence of Corynebacterium casei LMG S-19264T (=DSM 44701T), isolated from a smear-ripened cheese.</title>
        <authorList>
            <consortium name="US DOE Joint Genome Institute (JGI-PGF)"/>
            <person name="Walter F."/>
            <person name="Albersmeier A."/>
            <person name="Kalinowski J."/>
            <person name="Ruckert C."/>
        </authorList>
    </citation>
    <scope>NUCLEOTIDE SEQUENCE</scope>
    <source>
        <strain evidence="11">CCM 7897</strain>
    </source>
</reference>
<dbReference type="Pfam" id="PF04055">
    <property type="entry name" value="Radical_SAM"/>
    <property type="match status" value="1"/>
</dbReference>
<keyword evidence="3 8" id="KW-0479">Metal-binding</keyword>
<comment type="pathway">
    <text evidence="8">Cofactor biosynthesis; pyrroloquinoline quinone biosynthesis.</text>
</comment>
<keyword evidence="1 8" id="KW-0004">4Fe-4S</keyword>
<evidence type="ECO:0000256" key="3">
    <source>
        <dbReference type="ARBA" id="ARBA00022723"/>
    </source>
</evidence>
<dbReference type="EMBL" id="BMCT01000007">
    <property type="protein sequence ID" value="GGF78864.1"/>
    <property type="molecule type" value="Genomic_DNA"/>
</dbReference>
<dbReference type="SUPFAM" id="SSF102114">
    <property type="entry name" value="Radical SAM enzymes"/>
    <property type="match status" value="1"/>
</dbReference>
<dbReference type="AlphaFoldDB" id="A0A917FFC7"/>
<dbReference type="InterPro" id="IPR006638">
    <property type="entry name" value="Elp3/MiaA/NifB-like_rSAM"/>
</dbReference>
<dbReference type="InterPro" id="IPR023885">
    <property type="entry name" value="4Fe4S-binding_SPASM_dom"/>
</dbReference>
<evidence type="ECO:0000313" key="12">
    <source>
        <dbReference type="Proteomes" id="UP000606044"/>
    </source>
</evidence>
<dbReference type="NCBIfam" id="TIGR04085">
    <property type="entry name" value="rSAM_more_4Fe4S"/>
    <property type="match status" value="1"/>
</dbReference>
<keyword evidence="4 8" id="KW-0884">PQQ biosynthesis</keyword>
<dbReference type="GO" id="GO:0018189">
    <property type="term" value="P:pyrroloquinoline quinone biosynthetic process"/>
    <property type="evidence" value="ECO:0007669"/>
    <property type="project" value="UniProtKB-UniRule"/>
</dbReference>
<dbReference type="InterPro" id="IPR058240">
    <property type="entry name" value="rSAM_sf"/>
</dbReference>
<evidence type="ECO:0000256" key="6">
    <source>
        <dbReference type="ARBA" id="ARBA00023004"/>
    </source>
</evidence>
<dbReference type="PIRSF" id="PIRSF037420">
    <property type="entry name" value="PQQ_syn_pqqE"/>
    <property type="match status" value="1"/>
</dbReference>
<dbReference type="Pfam" id="PF13186">
    <property type="entry name" value="SPASM"/>
    <property type="match status" value="1"/>
</dbReference>
<dbReference type="EC" id="1.21.98.4" evidence="8"/>
<dbReference type="Gene3D" id="3.20.20.70">
    <property type="entry name" value="Aldolase class I"/>
    <property type="match status" value="1"/>
</dbReference>
<evidence type="ECO:0000256" key="5">
    <source>
        <dbReference type="ARBA" id="ARBA00023002"/>
    </source>
</evidence>
<name>A0A917FFC7_9HYPH</name>
<keyword evidence="12" id="KW-1185">Reference proteome</keyword>
<keyword evidence="6 8" id="KW-0408">Iron</keyword>
<dbReference type="Proteomes" id="UP000606044">
    <property type="component" value="Unassembled WGS sequence"/>
</dbReference>
<dbReference type="SFLD" id="SFLDS00029">
    <property type="entry name" value="Radical_SAM"/>
    <property type="match status" value="1"/>
</dbReference>
<evidence type="ECO:0000259" key="10">
    <source>
        <dbReference type="PROSITE" id="PS51918"/>
    </source>
</evidence>
<evidence type="ECO:0000256" key="4">
    <source>
        <dbReference type="ARBA" id="ARBA00022905"/>
    </source>
</evidence>
<comment type="catalytic activity">
    <reaction evidence="8">
        <text>[PQQ precursor protein] + S-adenosyl-L-methionine = E-Y cross-linked-[PQQ precursor protein] + 5'-deoxyadenosine + L-methionine + H(+)</text>
        <dbReference type="Rhea" id="RHEA:56836"/>
        <dbReference type="Rhea" id="RHEA-COMP:14800"/>
        <dbReference type="Rhea" id="RHEA-COMP:14801"/>
        <dbReference type="ChEBI" id="CHEBI:15378"/>
        <dbReference type="ChEBI" id="CHEBI:17319"/>
        <dbReference type="ChEBI" id="CHEBI:57844"/>
        <dbReference type="ChEBI" id="CHEBI:59789"/>
        <dbReference type="ChEBI" id="CHEBI:141026"/>
        <dbReference type="ChEBI" id="CHEBI:141027"/>
        <dbReference type="EC" id="1.21.98.4"/>
    </reaction>
</comment>
<dbReference type="GO" id="GO:0051539">
    <property type="term" value="F:4 iron, 4 sulfur cluster binding"/>
    <property type="evidence" value="ECO:0007669"/>
    <property type="project" value="UniProtKB-KW"/>
</dbReference>
<dbReference type="InterPro" id="IPR011843">
    <property type="entry name" value="PQQ_synth_PqqE_bac"/>
</dbReference>
<feature type="region of interest" description="Disordered" evidence="9">
    <location>
        <begin position="1"/>
        <end position="20"/>
    </location>
</feature>
<feature type="domain" description="Radical SAM core" evidence="10">
    <location>
        <begin position="17"/>
        <end position="234"/>
    </location>
</feature>
<keyword evidence="5 8" id="KW-0560">Oxidoreductase</keyword>
<proteinExistence type="inferred from homology"/>
<keyword evidence="2 8" id="KW-0949">S-adenosyl-L-methionine</keyword>
<dbReference type="PANTHER" id="PTHR11228:SF7">
    <property type="entry name" value="PQQA PEPTIDE CYCLASE"/>
    <property type="match status" value="1"/>
</dbReference>
<dbReference type="HAMAP" id="MF_00660">
    <property type="entry name" value="PqqE"/>
    <property type="match status" value="1"/>
</dbReference>
<comment type="subunit">
    <text evidence="8">Interacts with PqqD. The interaction is necessary for activity of PqqE.</text>
</comment>
<evidence type="ECO:0000256" key="8">
    <source>
        <dbReference type="HAMAP-Rule" id="MF_00660"/>
    </source>
</evidence>
<dbReference type="GO" id="GO:0016491">
    <property type="term" value="F:oxidoreductase activity"/>
    <property type="evidence" value="ECO:0007669"/>
    <property type="project" value="UniProtKB-KW"/>
</dbReference>
<evidence type="ECO:0000256" key="9">
    <source>
        <dbReference type="SAM" id="MobiDB-lite"/>
    </source>
</evidence>
<dbReference type="GO" id="GO:0009975">
    <property type="term" value="F:cyclase activity"/>
    <property type="evidence" value="ECO:0007669"/>
    <property type="project" value="UniProtKB-UniRule"/>
</dbReference>
<evidence type="ECO:0000313" key="11">
    <source>
        <dbReference type="EMBL" id="GGF78864.1"/>
    </source>
</evidence>
<dbReference type="PROSITE" id="PS51918">
    <property type="entry name" value="RADICAL_SAM"/>
    <property type="match status" value="1"/>
</dbReference>
<sequence length="393" mass="43088">MSRAETLNRPASTHPLPPPPMGLLAELTHRCALRCPYCSNPLELDRRDRELPTAVWKRLLDEAAALGILHVYFSGGEPMLRPDIAELVAHARDVGLYTNMITSGVGFQPAALDAVAEAGLDHIQLSIQAMDAETCDRVGGYAGAWQRKHMVAADIARLGLRLTVNAVIHRENAHQTKDFVQLAEDWGAARIEIAHVQYYGWGIVNRARLMPTRQQVERAMADVEEARARTAGRLVIDCVLPDYYARYPKACMGGWGARLMNISPAGVALPCHAAQTIPGLAFDTVQERSLSDIWYHGAAFNAFRGTDWMQEPCRSCARKDLDFGGCRCQAMALAGDASATDPACSLSPLHKQIVALAEAEAASHRSDFIYRGFQGAPKPQAERQMVPLQADRP</sequence>
<dbReference type="InterPro" id="IPR017200">
    <property type="entry name" value="PqqE-like"/>
</dbReference>
<comment type="cofactor">
    <cofactor evidence="8">
        <name>[4Fe-4S] cluster</name>
        <dbReference type="ChEBI" id="CHEBI:49883"/>
    </cofactor>
    <text evidence="8">Binds 1 [4Fe-4S] cluster. The cluster is coordinated with 3 cysteines and an exchangeable S-adenosyl-L-methionine.</text>
</comment>
<dbReference type="SFLD" id="SFLDF00280">
    <property type="entry name" value="coenzyme_PQQ_synthesis_protein"/>
    <property type="match status" value="1"/>
</dbReference>
<dbReference type="CDD" id="cd21119">
    <property type="entry name" value="SPASM_PqqE"/>
    <property type="match status" value="1"/>
</dbReference>
<dbReference type="SFLD" id="SFLDG01067">
    <property type="entry name" value="SPASM/twitch_domain_containing"/>
    <property type="match status" value="1"/>
</dbReference>
<protein>
    <recommendedName>
        <fullName evidence="8">PqqA peptide cyclase</fullName>
        <ecNumber evidence="8">1.21.98.4</ecNumber>
    </recommendedName>
    <alternativeName>
        <fullName evidence="8">Coenzyme PQQ synthesis protein E</fullName>
    </alternativeName>
</protein>